<proteinExistence type="predicted"/>
<dbReference type="InterPro" id="IPR036388">
    <property type="entry name" value="WH-like_DNA-bd_sf"/>
</dbReference>
<comment type="caution">
    <text evidence="2">The sequence shown here is derived from an EMBL/GenBank/DDBJ whole genome shotgun (WGS) entry which is preliminary data.</text>
</comment>
<name>A0A4R3JAD7_9PROT</name>
<dbReference type="OrthoDB" id="3186544at2"/>
<reference evidence="2 3" key="1">
    <citation type="submission" date="2019-03" db="EMBL/GenBank/DDBJ databases">
        <title>Genomic Encyclopedia of Type Strains, Phase IV (KMG-IV): sequencing the most valuable type-strain genomes for metagenomic binning, comparative biology and taxonomic classification.</title>
        <authorList>
            <person name="Goeker M."/>
        </authorList>
    </citation>
    <scope>NUCLEOTIDE SEQUENCE [LARGE SCALE GENOMIC DNA]</scope>
    <source>
        <strain evidence="2 3">DSM 101688</strain>
    </source>
</reference>
<organism evidence="2 3">
    <name type="scientific">Varunaivibrio sulfuroxidans</name>
    <dbReference type="NCBI Taxonomy" id="1773489"/>
    <lineage>
        <taxon>Bacteria</taxon>
        <taxon>Pseudomonadati</taxon>
        <taxon>Pseudomonadota</taxon>
        <taxon>Alphaproteobacteria</taxon>
        <taxon>Rhodospirillales</taxon>
        <taxon>Magnetovibrionaceae</taxon>
        <taxon>Varunaivibrio</taxon>
    </lineage>
</organism>
<gene>
    <name evidence="2" type="ORF">EDD55_10428</name>
</gene>
<protein>
    <submittedName>
        <fullName evidence="2">PadR family transcriptional regulator</fullName>
    </submittedName>
</protein>
<sequence length="182" mass="20199">MDAKILCLGVLTLGDASGYEIRKQFEDGRFSDFYGAGFGSIYPALGQLSAQGLVDCVEMEQHGRPDKKVYSITPTGRALFAEALKEMPGPDKIRSETMFMFFFSEMMDKQHLKDVFDAYLDDHRQRAACLKAHGSDHPCEAMGDGPRFICGVGQAIYEAVVTYMETHRADLLGDDAHEEAGR</sequence>
<dbReference type="AlphaFoldDB" id="A0A4R3JAD7"/>
<keyword evidence="3" id="KW-1185">Reference proteome</keyword>
<evidence type="ECO:0000313" key="3">
    <source>
        <dbReference type="Proteomes" id="UP000295304"/>
    </source>
</evidence>
<dbReference type="Gene3D" id="1.10.10.10">
    <property type="entry name" value="Winged helix-like DNA-binding domain superfamily/Winged helix DNA-binding domain"/>
    <property type="match status" value="1"/>
</dbReference>
<dbReference type="InterPro" id="IPR036390">
    <property type="entry name" value="WH_DNA-bd_sf"/>
</dbReference>
<dbReference type="PANTHER" id="PTHR43252">
    <property type="entry name" value="TRANSCRIPTIONAL REGULATOR YQJI"/>
    <property type="match status" value="1"/>
</dbReference>
<evidence type="ECO:0000313" key="2">
    <source>
        <dbReference type="EMBL" id="TCS62939.1"/>
    </source>
</evidence>
<dbReference type="SUPFAM" id="SSF46785">
    <property type="entry name" value="Winged helix' DNA-binding domain"/>
    <property type="match status" value="1"/>
</dbReference>
<dbReference type="PANTHER" id="PTHR43252:SF6">
    <property type="entry name" value="NEGATIVE TRANSCRIPTION REGULATOR PADR"/>
    <property type="match status" value="1"/>
</dbReference>
<accession>A0A4R3JAD7</accession>
<feature type="domain" description="Transcription regulator PadR N-terminal" evidence="1">
    <location>
        <begin position="8"/>
        <end position="81"/>
    </location>
</feature>
<dbReference type="RefSeq" id="WP_132938691.1">
    <property type="nucleotide sequence ID" value="NZ_CP119676.1"/>
</dbReference>
<dbReference type="Pfam" id="PF03551">
    <property type="entry name" value="PadR"/>
    <property type="match status" value="1"/>
</dbReference>
<evidence type="ECO:0000259" key="1">
    <source>
        <dbReference type="Pfam" id="PF03551"/>
    </source>
</evidence>
<dbReference type="InterPro" id="IPR005149">
    <property type="entry name" value="Tscrpt_reg_PadR_N"/>
</dbReference>
<dbReference type="Proteomes" id="UP000295304">
    <property type="component" value="Unassembled WGS sequence"/>
</dbReference>
<dbReference type="EMBL" id="SLZW01000004">
    <property type="protein sequence ID" value="TCS62939.1"/>
    <property type="molecule type" value="Genomic_DNA"/>
</dbReference>